<accession>A0A7C9M9A4</accession>
<evidence type="ECO:0000313" key="2">
    <source>
        <dbReference type="Proteomes" id="UP000483286"/>
    </source>
</evidence>
<organism evidence="1 2">
    <name type="scientific">Deinococcus arboris</name>
    <dbReference type="NCBI Taxonomy" id="2682977"/>
    <lineage>
        <taxon>Bacteria</taxon>
        <taxon>Thermotogati</taxon>
        <taxon>Deinococcota</taxon>
        <taxon>Deinococci</taxon>
        <taxon>Deinococcales</taxon>
        <taxon>Deinococcaceae</taxon>
        <taxon>Deinococcus</taxon>
    </lineage>
</organism>
<keyword evidence="2" id="KW-1185">Reference proteome</keyword>
<comment type="caution">
    <text evidence="1">The sequence shown here is derived from an EMBL/GenBank/DDBJ whole genome shotgun (WGS) entry which is preliminary data.</text>
</comment>
<evidence type="ECO:0000313" key="1">
    <source>
        <dbReference type="EMBL" id="MVN87519.1"/>
    </source>
</evidence>
<reference evidence="1 2" key="1">
    <citation type="submission" date="2019-12" db="EMBL/GenBank/DDBJ databases">
        <title>Deinococcus sp. HMF7620 Genome sequencing and assembly.</title>
        <authorList>
            <person name="Kang H."/>
            <person name="Kim H."/>
            <person name="Joh K."/>
        </authorList>
    </citation>
    <scope>NUCLEOTIDE SEQUENCE [LARGE SCALE GENOMIC DNA]</scope>
    <source>
        <strain evidence="1 2">HMF7620</strain>
    </source>
</reference>
<dbReference type="EMBL" id="WQLB01000015">
    <property type="protein sequence ID" value="MVN87519.1"/>
    <property type="molecule type" value="Genomic_DNA"/>
</dbReference>
<gene>
    <name evidence="1" type="ORF">GO986_12160</name>
</gene>
<dbReference type="Proteomes" id="UP000483286">
    <property type="component" value="Unassembled WGS sequence"/>
</dbReference>
<proteinExistence type="predicted"/>
<protein>
    <submittedName>
        <fullName evidence="1">Uncharacterized protein</fullName>
    </submittedName>
</protein>
<sequence length="326" mass="35016">MQIHQAASRFTTPRPVPLCGIDHLLQAGAPASAPQPGDTPAGWAVTGLLRPSLMPLVPLDCTCRVYRADSAADTLSVSFERDTYGVRKRHIGHLPDLYAGLPPDTLGSVLHHLNAASMRVWPIFTPEDALHYLHPMADLWTVHGQADAVRQVAWDYGLEGEDVDDLEAGLADEGVTSPRATAQTLRPYCAPEPLSLAALMRLGQDHAHLGRVLRPLQTLVALDAQLPTMTWADREAAEAGPHTSATVVGATTLLALSNPGDEALCTVEHALSELGDQGINTSFAPHWAVHLNSLAAAERLLTYIRVAPRVARAAQAVVTQLTWRPS</sequence>
<dbReference type="AlphaFoldDB" id="A0A7C9M9A4"/>
<dbReference type="RefSeq" id="WP_157459574.1">
    <property type="nucleotide sequence ID" value="NZ_WQLB01000015.1"/>
</dbReference>
<name>A0A7C9M9A4_9DEIO</name>